<gene>
    <name evidence="2" type="ORF">HA039_10105</name>
</gene>
<dbReference type="EMBL" id="CP050177">
    <property type="protein sequence ID" value="QIQ02625.1"/>
    <property type="molecule type" value="Genomic_DNA"/>
</dbReference>
<dbReference type="KEGG" id="slia:HA039_10105"/>
<dbReference type="PANTHER" id="PTHR39515">
    <property type="entry name" value="CONSERVED PROTEIN"/>
    <property type="match status" value="1"/>
</dbReference>
<proteinExistence type="predicted"/>
<dbReference type="GO" id="GO:0003700">
    <property type="term" value="F:DNA-binding transcription factor activity"/>
    <property type="evidence" value="ECO:0007669"/>
    <property type="project" value="InterPro"/>
</dbReference>
<dbReference type="InterPro" id="IPR036388">
    <property type="entry name" value="WH-like_DNA-bd_sf"/>
</dbReference>
<reference evidence="2 3" key="1">
    <citation type="submission" date="2020-03" db="EMBL/GenBank/DDBJ databases">
        <title>A novel species.</title>
        <authorList>
            <person name="Gao J."/>
        </authorList>
    </citation>
    <scope>NUCLEOTIDE SEQUENCE [LARGE SCALE GENOMIC DNA]</scope>
    <source>
        <strain evidence="2 3">QMT-12</strain>
    </source>
</reference>
<dbReference type="InterPro" id="IPR036390">
    <property type="entry name" value="WH_DNA-bd_sf"/>
</dbReference>
<feature type="domain" description="HTH marR-type" evidence="1">
    <location>
        <begin position="6"/>
        <end position="138"/>
    </location>
</feature>
<dbReference type="AlphaFoldDB" id="A0A6G9GWN4"/>
<evidence type="ECO:0000259" key="1">
    <source>
        <dbReference type="PROSITE" id="PS50995"/>
    </source>
</evidence>
<keyword evidence="3" id="KW-1185">Reference proteome</keyword>
<evidence type="ECO:0000313" key="2">
    <source>
        <dbReference type="EMBL" id="QIQ02625.1"/>
    </source>
</evidence>
<dbReference type="Pfam" id="PF12802">
    <property type="entry name" value="MarR_2"/>
    <property type="match status" value="1"/>
</dbReference>
<dbReference type="RefSeq" id="WP_167026945.1">
    <property type="nucleotide sequence ID" value="NZ_CP050177.1"/>
</dbReference>
<protein>
    <submittedName>
        <fullName evidence="2">MarR family transcriptional regulator</fullName>
    </submittedName>
</protein>
<dbReference type="PANTHER" id="PTHR39515:SF2">
    <property type="entry name" value="HTH-TYPE TRANSCRIPTIONAL REGULATOR RV0880"/>
    <property type="match status" value="1"/>
</dbReference>
<dbReference type="Proteomes" id="UP000501179">
    <property type="component" value="Chromosome"/>
</dbReference>
<name>A0A6G9GWN4_9ACTN</name>
<dbReference type="InterPro" id="IPR052526">
    <property type="entry name" value="HTH-type_Bedaq_tolerance"/>
</dbReference>
<organism evidence="2 3">
    <name type="scientific">Streptomyces liangshanensis</name>
    <dbReference type="NCBI Taxonomy" id="2717324"/>
    <lineage>
        <taxon>Bacteria</taxon>
        <taxon>Bacillati</taxon>
        <taxon>Actinomycetota</taxon>
        <taxon>Actinomycetes</taxon>
        <taxon>Kitasatosporales</taxon>
        <taxon>Streptomycetaceae</taxon>
        <taxon>Streptomyces</taxon>
    </lineage>
</organism>
<evidence type="ECO:0000313" key="3">
    <source>
        <dbReference type="Proteomes" id="UP000501179"/>
    </source>
</evidence>
<dbReference type="PROSITE" id="PS50995">
    <property type="entry name" value="HTH_MARR_2"/>
    <property type="match status" value="1"/>
</dbReference>
<dbReference type="SUPFAM" id="SSF46785">
    <property type="entry name" value="Winged helix' DNA-binding domain"/>
    <property type="match status" value="1"/>
</dbReference>
<accession>A0A6G9GWN4</accession>
<sequence length="150" mass="16454">MTTDHADSLADALAGVQRLVRRRLRRELDVSPMRGAQIELLRLVAARPGIGVSAAARELRLANNSVSTLVNQLSGAGYLRRETDPDDRRSAVLLPTPEAGARLAAWASRRAALMREQLERLTVEDREALAAAIPALNRLARNLQEEGERT</sequence>
<dbReference type="SMART" id="SM00347">
    <property type="entry name" value="HTH_MARR"/>
    <property type="match status" value="1"/>
</dbReference>
<dbReference type="InterPro" id="IPR000835">
    <property type="entry name" value="HTH_MarR-typ"/>
</dbReference>
<dbReference type="Gene3D" id="1.10.10.10">
    <property type="entry name" value="Winged helix-like DNA-binding domain superfamily/Winged helix DNA-binding domain"/>
    <property type="match status" value="1"/>
</dbReference>